<dbReference type="AlphaFoldDB" id="A0A6M3J1R9"/>
<accession>A0A6M3J1R9</accession>
<evidence type="ECO:0000313" key="1">
    <source>
        <dbReference type="EMBL" id="QJA63534.1"/>
    </source>
</evidence>
<dbReference type="SUPFAM" id="SSF53335">
    <property type="entry name" value="S-adenosyl-L-methionine-dependent methyltransferases"/>
    <property type="match status" value="1"/>
</dbReference>
<organism evidence="1">
    <name type="scientific">viral metagenome</name>
    <dbReference type="NCBI Taxonomy" id="1070528"/>
    <lineage>
        <taxon>unclassified sequences</taxon>
        <taxon>metagenomes</taxon>
        <taxon>organismal metagenomes</taxon>
    </lineage>
</organism>
<dbReference type="InterPro" id="IPR029063">
    <property type="entry name" value="SAM-dependent_MTases_sf"/>
</dbReference>
<gene>
    <name evidence="1" type="ORF">MM415B00619_0013</name>
</gene>
<proteinExistence type="predicted"/>
<reference evidence="1" key="1">
    <citation type="submission" date="2020-03" db="EMBL/GenBank/DDBJ databases">
        <title>The deep terrestrial virosphere.</title>
        <authorList>
            <person name="Holmfeldt K."/>
            <person name="Nilsson E."/>
            <person name="Simone D."/>
            <person name="Lopez-Fernandez M."/>
            <person name="Wu X."/>
            <person name="de Brujin I."/>
            <person name="Lundin D."/>
            <person name="Andersson A."/>
            <person name="Bertilsson S."/>
            <person name="Dopson M."/>
        </authorList>
    </citation>
    <scope>NUCLEOTIDE SEQUENCE</scope>
    <source>
        <strain evidence="1">MM415B00619</strain>
    </source>
</reference>
<sequence length="186" mass="21401">MADSMLSKFDYSGVSDVCYADANQESYKKAAEFLGDTVEDWGCGTGWSKRHFKNYKGIDGSPSKLVAEKDIVDLVNYTSSVDNILMRQVLELNIEWRQILENVKKSFKKKFFLVVFTPFVEKTIIGGTEPIVTADGLVQKDIINLIYFNKQDILDYFPESEYKIREETIKTGQGYGEEWILYVERI</sequence>
<dbReference type="EMBL" id="MT141499">
    <property type="protein sequence ID" value="QJA63534.1"/>
    <property type="molecule type" value="Genomic_DNA"/>
</dbReference>
<protein>
    <recommendedName>
        <fullName evidence="2">Methyltransferase</fullName>
    </recommendedName>
</protein>
<name>A0A6M3J1R9_9ZZZZ</name>
<evidence type="ECO:0008006" key="2">
    <source>
        <dbReference type="Google" id="ProtNLM"/>
    </source>
</evidence>
<dbReference type="Gene3D" id="3.40.50.150">
    <property type="entry name" value="Vaccinia Virus protein VP39"/>
    <property type="match status" value="1"/>
</dbReference>